<evidence type="ECO:0000313" key="2">
    <source>
        <dbReference type="Proteomes" id="UP001476798"/>
    </source>
</evidence>
<dbReference type="EMBL" id="JAHRIO010029999">
    <property type="protein sequence ID" value="MEQ2167072.1"/>
    <property type="molecule type" value="Genomic_DNA"/>
</dbReference>
<dbReference type="Proteomes" id="UP001476798">
    <property type="component" value="Unassembled WGS sequence"/>
</dbReference>
<reference evidence="1 2" key="1">
    <citation type="submission" date="2021-06" db="EMBL/GenBank/DDBJ databases">
        <authorList>
            <person name="Palmer J.M."/>
        </authorList>
    </citation>
    <scope>NUCLEOTIDE SEQUENCE [LARGE SCALE GENOMIC DNA]</scope>
    <source>
        <strain evidence="1 2">GA_2019</strain>
        <tissue evidence="1">Muscle</tissue>
    </source>
</reference>
<organism evidence="1 2">
    <name type="scientific">Goodea atripinnis</name>
    <dbReference type="NCBI Taxonomy" id="208336"/>
    <lineage>
        <taxon>Eukaryota</taxon>
        <taxon>Metazoa</taxon>
        <taxon>Chordata</taxon>
        <taxon>Craniata</taxon>
        <taxon>Vertebrata</taxon>
        <taxon>Euteleostomi</taxon>
        <taxon>Actinopterygii</taxon>
        <taxon>Neopterygii</taxon>
        <taxon>Teleostei</taxon>
        <taxon>Neoteleostei</taxon>
        <taxon>Acanthomorphata</taxon>
        <taxon>Ovalentaria</taxon>
        <taxon>Atherinomorphae</taxon>
        <taxon>Cyprinodontiformes</taxon>
        <taxon>Goodeidae</taxon>
        <taxon>Goodea</taxon>
    </lineage>
</organism>
<comment type="caution">
    <text evidence="1">The sequence shown here is derived from an EMBL/GenBank/DDBJ whole genome shotgun (WGS) entry which is preliminary data.</text>
</comment>
<proteinExistence type="predicted"/>
<accession>A0ABV0N6P4</accession>
<gene>
    <name evidence="1" type="ORF">GOODEAATRI_000481</name>
</gene>
<evidence type="ECO:0000313" key="1">
    <source>
        <dbReference type="EMBL" id="MEQ2167072.1"/>
    </source>
</evidence>
<protein>
    <submittedName>
        <fullName evidence="1">Uncharacterized protein</fullName>
    </submittedName>
</protein>
<sequence length="115" mass="13055">MKTDESKVMLDWYGAIFASATRTGGVNRSCFIRYHPQNTQVSAVMVKRKYALFHSRVMLIRTQQIRSGLYQGCTVVQLVTLLPCSKSLSALSLHVLLIHVWFLPGYSSVFPCVDW</sequence>
<keyword evidence="2" id="KW-1185">Reference proteome</keyword>
<name>A0ABV0N6P4_9TELE</name>